<name>A0A0C9LSX2_9FUNG</name>
<keyword evidence="2" id="KW-1185">Reference proteome</keyword>
<accession>A0A0C9LSX2</accession>
<dbReference type="EMBL" id="DF836325">
    <property type="protein sequence ID" value="GAN03230.1"/>
    <property type="molecule type" value="Genomic_DNA"/>
</dbReference>
<gene>
    <name evidence="1" type="ORF">MAM1_0036d02682</name>
</gene>
<dbReference type="Proteomes" id="UP000053815">
    <property type="component" value="Unassembled WGS sequence"/>
</dbReference>
<reference evidence="1" key="1">
    <citation type="submission" date="2014-09" db="EMBL/GenBank/DDBJ databases">
        <title>Draft genome sequence of an oleaginous Mucoromycotina fungus Mucor ambiguus NBRC6742.</title>
        <authorList>
            <person name="Takeda I."/>
            <person name="Yamane N."/>
            <person name="Morita T."/>
            <person name="Tamano K."/>
            <person name="Machida M."/>
            <person name="Baker S."/>
            <person name="Koike H."/>
        </authorList>
    </citation>
    <scope>NUCLEOTIDE SEQUENCE</scope>
    <source>
        <strain evidence="1">NBRC 6742</strain>
    </source>
</reference>
<evidence type="ECO:0000313" key="2">
    <source>
        <dbReference type="Proteomes" id="UP000053815"/>
    </source>
</evidence>
<organism evidence="1">
    <name type="scientific">Mucor ambiguus</name>
    <dbReference type="NCBI Taxonomy" id="91626"/>
    <lineage>
        <taxon>Eukaryota</taxon>
        <taxon>Fungi</taxon>
        <taxon>Fungi incertae sedis</taxon>
        <taxon>Mucoromycota</taxon>
        <taxon>Mucoromycotina</taxon>
        <taxon>Mucoromycetes</taxon>
        <taxon>Mucorales</taxon>
        <taxon>Mucorineae</taxon>
        <taxon>Mucoraceae</taxon>
        <taxon>Mucor</taxon>
    </lineage>
</organism>
<sequence length="144" mass="16428">MNNMDHLIPDPLVTTYYNDNRILNFLVAAKYGFVRAVEHRRLEYIRNSQKSLKIEPCSGLTDDRAVPNSIISTEEISNKLSCLIIYRVTKTNAAVISGLNGNGICTGQIKLFHKAYLQNTLAKIVHDELRNDGFEEKRRSLFNQ</sequence>
<protein>
    <submittedName>
        <fullName evidence="1">Uncharacterized protein</fullName>
    </submittedName>
</protein>
<dbReference type="AlphaFoldDB" id="A0A0C9LSX2"/>
<evidence type="ECO:0000313" key="1">
    <source>
        <dbReference type="EMBL" id="GAN03230.1"/>
    </source>
</evidence>
<proteinExistence type="predicted"/>